<dbReference type="Proteomes" id="UP001208570">
    <property type="component" value="Unassembled WGS sequence"/>
</dbReference>
<feature type="chain" id="PRO_5041904825" evidence="1">
    <location>
        <begin position="18"/>
        <end position="137"/>
    </location>
</feature>
<gene>
    <name evidence="2" type="ORF">LSH36_101g03031</name>
</gene>
<evidence type="ECO:0000313" key="2">
    <source>
        <dbReference type="EMBL" id="KAK2162252.1"/>
    </source>
</evidence>
<evidence type="ECO:0000256" key="1">
    <source>
        <dbReference type="SAM" id="SignalP"/>
    </source>
</evidence>
<organism evidence="2 3">
    <name type="scientific">Paralvinella palmiformis</name>
    <dbReference type="NCBI Taxonomy" id="53620"/>
    <lineage>
        <taxon>Eukaryota</taxon>
        <taxon>Metazoa</taxon>
        <taxon>Spiralia</taxon>
        <taxon>Lophotrochozoa</taxon>
        <taxon>Annelida</taxon>
        <taxon>Polychaeta</taxon>
        <taxon>Sedentaria</taxon>
        <taxon>Canalipalpata</taxon>
        <taxon>Terebellida</taxon>
        <taxon>Terebelliformia</taxon>
        <taxon>Alvinellidae</taxon>
        <taxon>Paralvinella</taxon>
    </lineage>
</organism>
<keyword evidence="3" id="KW-1185">Reference proteome</keyword>
<dbReference type="EMBL" id="JAODUP010000101">
    <property type="protein sequence ID" value="KAK2162252.1"/>
    <property type="molecule type" value="Genomic_DNA"/>
</dbReference>
<proteinExistence type="predicted"/>
<accession>A0AAD9JZP8</accession>
<protein>
    <submittedName>
        <fullName evidence="2">Uncharacterized protein</fullName>
    </submittedName>
</protein>
<dbReference type="AlphaFoldDB" id="A0AAD9JZP8"/>
<sequence>MKLILLICLSIAAFAECCFPPDFDQCDFSSEDHPAYDCYHMMNPRIQEALKRDCLKYDIPEDLEDLRQNIKLICNIKGSPVGSTEPCTSIKGRLRGIAVTCWIIDHYHPCSNLGVIISEGCFIFDLASLPLETSRSV</sequence>
<comment type="caution">
    <text evidence="2">The sequence shown here is derived from an EMBL/GenBank/DDBJ whole genome shotgun (WGS) entry which is preliminary data.</text>
</comment>
<keyword evidence="1" id="KW-0732">Signal</keyword>
<reference evidence="2" key="1">
    <citation type="journal article" date="2023" name="Mol. Biol. Evol.">
        <title>Third-Generation Sequencing Reveals the Adaptive Role of the Epigenome in Three Deep-Sea Polychaetes.</title>
        <authorList>
            <person name="Perez M."/>
            <person name="Aroh O."/>
            <person name="Sun Y."/>
            <person name="Lan Y."/>
            <person name="Juniper S.K."/>
            <person name="Young C.R."/>
            <person name="Angers B."/>
            <person name="Qian P.Y."/>
        </authorList>
    </citation>
    <scope>NUCLEOTIDE SEQUENCE</scope>
    <source>
        <strain evidence="2">P08H-3</strain>
    </source>
</reference>
<feature type="signal peptide" evidence="1">
    <location>
        <begin position="1"/>
        <end position="17"/>
    </location>
</feature>
<name>A0AAD9JZP8_9ANNE</name>
<evidence type="ECO:0000313" key="3">
    <source>
        <dbReference type="Proteomes" id="UP001208570"/>
    </source>
</evidence>